<dbReference type="EMBL" id="WSRQ01000076">
    <property type="protein sequence ID" value="MVX66852.1"/>
    <property type="molecule type" value="Genomic_DNA"/>
</dbReference>
<proteinExistence type="predicted"/>
<name>A0A1V4IFM6_9CLOT</name>
<dbReference type="Proteomes" id="UP000656077">
    <property type="component" value="Unassembled WGS sequence"/>
</dbReference>
<comment type="caution">
    <text evidence="2">The sequence shown here is derived from an EMBL/GenBank/DDBJ whole genome shotgun (WGS) entry which is preliminary data.</text>
</comment>
<sequence length="54" mass="6584">MSTESFKRYQEKIVYLMRLIREKDSLDIIKEDAKEDYDITADKRDTVIPFRKIK</sequence>
<protein>
    <submittedName>
        <fullName evidence="2">Uncharacterized protein</fullName>
    </submittedName>
</protein>
<accession>A0A1V4IFM6</accession>
<evidence type="ECO:0000313" key="1">
    <source>
        <dbReference type="EMBL" id="MVX66852.1"/>
    </source>
</evidence>
<organism evidence="2 3">
    <name type="scientific">Clostridium chromiireducens</name>
    <dbReference type="NCBI Taxonomy" id="225345"/>
    <lineage>
        <taxon>Bacteria</taxon>
        <taxon>Bacillati</taxon>
        <taxon>Bacillota</taxon>
        <taxon>Clostridia</taxon>
        <taxon>Eubacteriales</taxon>
        <taxon>Clostridiaceae</taxon>
        <taxon>Clostridium</taxon>
    </lineage>
</organism>
<dbReference type="Proteomes" id="UP000191056">
    <property type="component" value="Unassembled WGS sequence"/>
</dbReference>
<keyword evidence="3" id="KW-1185">Reference proteome</keyword>
<dbReference type="RefSeq" id="WP_160361345.1">
    <property type="nucleotide sequence ID" value="NZ_JBLZIA010000002.1"/>
</dbReference>
<dbReference type="EMBL" id="MZGT01000062">
    <property type="protein sequence ID" value="OPJ58660.1"/>
    <property type="molecule type" value="Genomic_DNA"/>
</dbReference>
<reference evidence="1" key="2">
    <citation type="submission" date="2019-12" db="EMBL/GenBank/DDBJ databases">
        <title>Microbes associate with the intestines of laboratory mice.</title>
        <authorList>
            <person name="Navarre W."/>
            <person name="Wong E."/>
        </authorList>
    </citation>
    <scope>NUCLEOTIDE SEQUENCE</scope>
    <source>
        <strain evidence="1">NM79_F5</strain>
    </source>
</reference>
<evidence type="ECO:0000313" key="2">
    <source>
        <dbReference type="EMBL" id="OPJ58660.1"/>
    </source>
</evidence>
<dbReference type="AlphaFoldDB" id="A0A1V4IFM6"/>
<reference evidence="2 3" key="1">
    <citation type="submission" date="2017-03" db="EMBL/GenBank/DDBJ databases">
        <title>Genome sequence of Clostridium chromiireducens DSM 23318.</title>
        <authorList>
            <person name="Poehlein A."/>
            <person name="Daniel R."/>
        </authorList>
    </citation>
    <scope>NUCLEOTIDE SEQUENCE [LARGE SCALE GENOMIC DNA]</scope>
    <source>
        <strain evidence="2 3">DSM 23318</strain>
    </source>
</reference>
<evidence type="ECO:0000313" key="3">
    <source>
        <dbReference type="Proteomes" id="UP000191056"/>
    </source>
</evidence>
<gene>
    <name evidence="2" type="ORF">CLCHR_37790</name>
    <name evidence="1" type="ORF">GKZ28_24640</name>
</gene>